<evidence type="ECO:0000313" key="2">
    <source>
        <dbReference type="Proteomes" id="UP000247233"/>
    </source>
</evidence>
<reference evidence="1 2" key="1">
    <citation type="submission" date="2016-12" db="EMBL/GenBank/DDBJ databases">
        <title>The genomes of Aspergillus section Nigri reveals drivers in fungal speciation.</title>
        <authorList>
            <consortium name="DOE Joint Genome Institute"/>
            <person name="Vesth T.C."/>
            <person name="Nybo J."/>
            <person name="Theobald S."/>
            <person name="Brandl J."/>
            <person name="Frisvad J.C."/>
            <person name="Nielsen K.F."/>
            <person name="Lyhne E.K."/>
            <person name="Kogle M.E."/>
            <person name="Kuo A."/>
            <person name="Riley R."/>
            <person name="Clum A."/>
            <person name="Nolan M."/>
            <person name="Lipzen A."/>
            <person name="Salamov A."/>
            <person name="Henrissat B."/>
            <person name="Wiebenga A."/>
            <person name="De Vries R.P."/>
            <person name="Grigoriev I.V."/>
            <person name="Mortensen U.H."/>
            <person name="Andersen M.R."/>
            <person name="Baker S.E."/>
        </authorList>
    </citation>
    <scope>NUCLEOTIDE SEQUENCE [LARGE SCALE GENOMIC DNA]</scope>
    <source>
        <strain evidence="1 2">CBS 117.55</strain>
    </source>
</reference>
<keyword evidence="2" id="KW-1185">Reference proteome</keyword>
<dbReference type="AlphaFoldDB" id="A0A317W7Q1"/>
<dbReference type="GeneID" id="37068853"/>
<dbReference type="Proteomes" id="UP000247233">
    <property type="component" value="Unassembled WGS sequence"/>
</dbReference>
<dbReference type="OrthoDB" id="1535081at2759"/>
<organism evidence="1 2">
    <name type="scientific">Aspergillus heteromorphus CBS 117.55</name>
    <dbReference type="NCBI Taxonomy" id="1448321"/>
    <lineage>
        <taxon>Eukaryota</taxon>
        <taxon>Fungi</taxon>
        <taxon>Dikarya</taxon>
        <taxon>Ascomycota</taxon>
        <taxon>Pezizomycotina</taxon>
        <taxon>Eurotiomycetes</taxon>
        <taxon>Eurotiomycetidae</taxon>
        <taxon>Eurotiales</taxon>
        <taxon>Aspergillaceae</taxon>
        <taxon>Aspergillus</taxon>
        <taxon>Aspergillus subgen. Circumdati</taxon>
    </lineage>
</organism>
<protein>
    <submittedName>
        <fullName evidence="1">Uncharacterized protein</fullName>
    </submittedName>
</protein>
<evidence type="ECO:0000313" key="1">
    <source>
        <dbReference type="EMBL" id="PWY82109.1"/>
    </source>
</evidence>
<proteinExistence type="predicted"/>
<name>A0A317W7Q1_9EURO</name>
<accession>A0A317W7Q1</accession>
<comment type="caution">
    <text evidence="1">The sequence shown here is derived from an EMBL/GenBank/DDBJ whole genome shotgun (WGS) entry which is preliminary data.</text>
</comment>
<dbReference type="RefSeq" id="XP_025399374.1">
    <property type="nucleotide sequence ID" value="XM_025546616.1"/>
</dbReference>
<gene>
    <name evidence="1" type="ORF">BO70DRAFT_396404</name>
</gene>
<dbReference type="EMBL" id="MSFL01000012">
    <property type="protein sequence ID" value="PWY82109.1"/>
    <property type="molecule type" value="Genomic_DNA"/>
</dbReference>
<sequence>MASLAAGVEVAKTVTAVATLGFVPVAIHFHPFDILAKFGGPVSAEQVATACREDRARAREAEVDVPCPRLIGKIWATLSQGIG</sequence>
<dbReference type="VEuPathDB" id="FungiDB:BO70DRAFT_396404"/>